<evidence type="ECO:0000313" key="3">
    <source>
        <dbReference type="Proteomes" id="UP001143548"/>
    </source>
</evidence>
<dbReference type="Proteomes" id="UP001143548">
    <property type="component" value="Unassembled WGS sequence"/>
</dbReference>
<dbReference type="Gene3D" id="3.80.10.10">
    <property type="entry name" value="Ribonuclease Inhibitor"/>
    <property type="match status" value="1"/>
</dbReference>
<dbReference type="EMBL" id="BROQ01000029">
    <property type="protein sequence ID" value="GKZ20490.1"/>
    <property type="molecule type" value="Genomic_DNA"/>
</dbReference>
<evidence type="ECO:0000313" key="2">
    <source>
        <dbReference type="EMBL" id="GKZ20490.1"/>
    </source>
</evidence>
<accession>A0A9W5YN65</accession>
<proteinExistence type="predicted"/>
<feature type="domain" description="F-box" evidence="1">
    <location>
        <begin position="27"/>
        <end position="72"/>
    </location>
</feature>
<dbReference type="PROSITE" id="PS50181">
    <property type="entry name" value="FBOX"/>
    <property type="match status" value="1"/>
</dbReference>
<gene>
    <name evidence="2" type="ORF">AbraCBS73388_005849</name>
</gene>
<dbReference type="InterPro" id="IPR032675">
    <property type="entry name" value="LRR_dom_sf"/>
</dbReference>
<protein>
    <recommendedName>
        <fullName evidence="1">F-box domain-containing protein</fullName>
    </recommendedName>
</protein>
<comment type="caution">
    <text evidence="2">The sequence shown here is derived from an EMBL/GenBank/DDBJ whole genome shotgun (WGS) entry which is preliminary data.</text>
</comment>
<dbReference type="InterPro" id="IPR001810">
    <property type="entry name" value="F-box_dom"/>
</dbReference>
<evidence type="ECO:0000259" key="1">
    <source>
        <dbReference type="PROSITE" id="PS50181"/>
    </source>
</evidence>
<organism evidence="2 3">
    <name type="scientific">Aspergillus brasiliensis</name>
    <dbReference type="NCBI Taxonomy" id="319629"/>
    <lineage>
        <taxon>Eukaryota</taxon>
        <taxon>Fungi</taxon>
        <taxon>Dikarya</taxon>
        <taxon>Ascomycota</taxon>
        <taxon>Pezizomycotina</taxon>
        <taxon>Eurotiomycetes</taxon>
        <taxon>Eurotiomycetidae</taxon>
        <taxon>Eurotiales</taxon>
        <taxon>Aspergillaceae</taxon>
        <taxon>Aspergillus</taxon>
        <taxon>Aspergillus subgen. Circumdati</taxon>
    </lineage>
</organism>
<sequence>MEFCFLPVKKHFLPIKPKKPVVCAKGEAPFEKLPLELLWDVVTYLSTDQMLALRQVSKELDRKIFPLAFKLIVPHLPTLHARLSRSSIQKIHAIASNPDLRHIPHTMRVVYPWRYLCPAERLNVSDKFMQLSVKLPEIHTLMNDLKNSLTNCRSFEICLEAPVTQIRAESEYINMLLQILAEADINPEQLTFIYPRDNVVRLGGIRSRTDPFYFHVKEPRNMISSWTNLHTLKIVDDDSKDCRAALDLSVCQILKEAPCLERLIYREDCKHPGRDGNALSPISKAGPFPQLKHVEFHSVEAGSPDLANFLRANGEYLTSVGFFDCWCHIPENWEALIRLMKDHMSRLKSLTLHNGGISHLSHQFYNYTYEGPQVELLLGKLSFSYRGLYFREFL</sequence>
<reference evidence="2" key="1">
    <citation type="submission" date="2022-07" db="EMBL/GenBank/DDBJ databases">
        <title>Taxonomy of Aspergillus series Nigri: significant species reduction supported by multi-species coalescent approaches.</title>
        <authorList>
            <person name="Bian C."/>
            <person name="Kusuya Y."/>
            <person name="Sklenar F."/>
            <person name="D'hooge E."/>
            <person name="Yaguchi T."/>
            <person name="Takahashi H."/>
            <person name="Hubka V."/>
        </authorList>
    </citation>
    <scope>NUCLEOTIDE SEQUENCE</scope>
    <source>
        <strain evidence="2">CBS 733.88</strain>
    </source>
</reference>
<dbReference type="AlphaFoldDB" id="A0A9W5YN65"/>
<name>A0A9W5YN65_9EURO</name>